<sequence length="531" mass="59333">MFFGRFSALHIVKGYRPLSSVQNIWLRRLILRQCNRLVFPSRHQLVEEVIPQMVAKTLERYVLPLLASCVTATASFDLWMSRGEIDTFALVINFLNDSWVPCHVTVGLFETPDTSGAAMALQLKELLSQHNLTSRIIGYVKDEGANLNTMTNALISVVDCEPLNLCEPYAGNCFGHVMSKCCQYATNDAKVCAGMKSISLKEAQTSLQKTITWTKKSGKGRQEWTKACIDSGLRPRKLKTPVKTRFASKVILFQETLEFREAIITCYSRQSLALQSRVPSPQIWAIAGAVSSTLIPVAKQCVLNQTRGYWLLSDALVAALKLCIQMGQARYKIHNSMVANCNGDFDAELELLNARMKDVVGVLEPFLSCLVSFSARKAHNIALMLDPRFKGLSLVRDYVGRDAAIQIVGEYDVKVLIPLLVTCFNRLNPGAQTTQPLEHDVADSLFGHQASDEEATTNLVKSELSLFRRLNIPLKECSSPLQWWKDHEVQFPNVGFLARQILGIVGSQIECERVFSIASVLTSLRRCRLGR</sequence>
<keyword evidence="2" id="KW-1185">Reference proteome</keyword>
<gene>
    <name evidence="1" type="ORF">O6H91_11G033100</name>
</gene>
<protein>
    <submittedName>
        <fullName evidence="1">Uncharacterized protein</fullName>
    </submittedName>
</protein>
<dbReference type="Proteomes" id="UP001162992">
    <property type="component" value="Chromosome 11"/>
</dbReference>
<reference evidence="2" key="1">
    <citation type="journal article" date="2024" name="Proc. Natl. Acad. Sci. U.S.A.">
        <title>Extraordinary preservation of gene collinearity over three hundred million years revealed in homosporous lycophytes.</title>
        <authorList>
            <person name="Li C."/>
            <person name="Wickell D."/>
            <person name="Kuo L.Y."/>
            <person name="Chen X."/>
            <person name="Nie B."/>
            <person name="Liao X."/>
            <person name="Peng D."/>
            <person name="Ji J."/>
            <person name="Jenkins J."/>
            <person name="Williams M."/>
            <person name="Shu S."/>
            <person name="Plott C."/>
            <person name="Barry K."/>
            <person name="Rajasekar S."/>
            <person name="Grimwood J."/>
            <person name="Han X."/>
            <person name="Sun S."/>
            <person name="Hou Z."/>
            <person name="He W."/>
            <person name="Dai G."/>
            <person name="Sun C."/>
            <person name="Schmutz J."/>
            <person name="Leebens-Mack J.H."/>
            <person name="Li F.W."/>
            <person name="Wang L."/>
        </authorList>
    </citation>
    <scope>NUCLEOTIDE SEQUENCE [LARGE SCALE GENOMIC DNA]</scope>
    <source>
        <strain evidence="2">cv. PW_Plant_1</strain>
    </source>
</reference>
<evidence type="ECO:0000313" key="2">
    <source>
        <dbReference type="Proteomes" id="UP001162992"/>
    </source>
</evidence>
<name>A0ACC2C7P6_DIPCM</name>
<dbReference type="EMBL" id="CM055102">
    <property type="protein sequence ID" value="KAJ7538061.1"/>
    <property type="molecule type" value="Genomic_DNA"/>
</dbReference>
<organism evidence="1 2">
    <name type="scientific">Diphasiastrum complanatum</name>
    <name type="common">Issler's clubmoss</name>
    <name type="synonym">Lycopodium complanatum</name>
    <dbReference type="NCBI Taxonomy" id="34168"/>
    <lineage>
        <taxon>Eukaryota</taxon>
        <taxon>Viridiplantae</taxon>
        <taxon>Streptophyta</taxon>
        <taxon>Embryophyta</taxon>
        <taxon>Tracheophyta</taxon>
        <taxon>Lycopodiopsida</taxon>
        <taxon>Lycopodiales</taxon>
        <taxon>Lycopodiaceae</taxon>
        <taxon>Lycopodioideae</taxon>
        <taxon>Diphasiastrum</taxon>
    </lineage>
</organism>
<evidence type="ECO:0000313" key="1">
    <source>
        <dbReference type="EMBL" id="KAJ7538061.1"/>
    </source>
</evidence>
<comment type="caution">
    <text evidence="1">The sequence shown here is derived from an EMBL/GenBank/DDBJ whole genome shotgun (WGS) entry which is preliminary data.</text>
</comment>
<accession>A0ACC2C7P6</accession>
<proteinExistence type="predicted"/>